<dbReference type="GO" id="GO:0016787">
    <property type="term" value="F:hydrolase activity"/>
    <property type="evidence" value="ECO:0007669"/>
    <property type="project" value="InterPro"/>
</dbReference>
<evidence type="ECO:0000313" key="3">
    <source>
        <dbReference type="EMBL" id="MCU7547534.1"/>
    </source>
</evidence>
<comment type="caution">
    <text evidence="3">The sequence shown here is derived from an EMBL/GenBank/DDBJ whole genome shotgun (WGS) entry which is preliminary data.</text>
</comment>
<name>A0A9X2XRQ5_9BACT</name>
<dbReference type="PANTHER" id="PTHR43037">
    <property type="entry name" value="UNNAMED PRODUCT-RELATED"/>
    <property type="match status" value="1"/>
</dbReference>
<keyword evidence="1" id="KW-0732">Signal</keyword>
<protein>
    <submittedName>
        <fullName evidence="3">Prolyl oligopeptidase family serine peptidase</fullName>
    </submittedName>
</protein>
<dbReference type="Proteomes" id="UP001155483">
    <property type="component" value="Unassembled WGS sequence"/>
</dbReference>
<dbReference type="PANTHER" id="PTHR43037:SF1">
    <property type="entry name" value="BLL1128 PROTEIN"/>
    <property type="match status" value="1"/>
</dbReference>
<dbReference type="InterPro" id="IPR002925">
    <property type="entry name" value="Dienelactn_hydro"/>
</dbReference>
<feature type="domain" description="Dienelactone hydrolase" evidence="2">
    <location>
        <begin position="111"/>
        <end position="212"/>
    </location>
</feature>
<dbReference type="InterPro" id="IPR050955">
    <property type="entry name" value="Plant_Biomass_Hydrol_Est"/>
</dbReference>
<dbReference type="RefSeq" id="WP_279294981.1">
    <property type="nucleotide sequence ID" value="NZ_JAOTIF010000001.1"/>
</dbReference>
<dbReference type="InterPro" id="IPR029058">
    <property type="entry name" value="AB_hydrolase_fold"/>
</dbReference>
<dbReference type="Gene3D" id="3.40.50.1820">
    <property type="entry name" value="alpha/beta hydrolase"/>
    <property type="match status" value="1"/>
</dbReference>
<gene>
    <name evidence="3" type="ORF">OCK74_00335</name>
</gene>
<evidence type="ECO:0000256" key="1">
    <source>
        <dbReference type="ARBA" id="ARBA00022729"/>
    </source>
</evidence>
<proteinExistence type="predicted"/>
<reference evidence="3" key="2">
    <citation type="submission" date="2023-04" db="EMBL/GenBank/DDBJ databases">
        <title>Paracnuella aquatica gen. nov., sp. nov., a member of the family Chitinophagaceae isolated from a hot spring.</title>
        <authorList>
            <person name="Wang C."/>
        </authorList>
    </citation>
    <scope>NUCLEOTIDE SEQUENCE</scope>
    <source>
        <strain evidence="3">LB-8</strain>
    </source>
</reference>
<reference evidence="3" key="1">
    <citation type="submission" date="2022-09" db="EMBL/GenBank/DDBJ databases">
        <authorList>
            <person name="Yuan C."/>
            <person name="Ke Z."/>
        </authorList>
    </citation>
    <scope>NUCLEOTIDE SEQUENCE</scope>
    <source>
        <strain evidence="3">LB-8</strain>
    </source>
</reference>
<keyword evidence="4" id="KW-1185">Reference proteome</keyword>
<organism evidence="3 4">
    <name type="scientific">Paraflavisolibacter caeni</name>
    <dbReference type="NCBI Taxonomy" id="2982496"/>
    <lineage>
        <taxon>Bacteria</taxon>
        <taxon>Pseudomonadati</taxon>
        <taxon>Bacteroidota</taxon>
        <taxon>Chitinophagia</taxon>
        <taxon>Chitinophagales</taxon>
        <taxon>Chitinophagaceae</taxon>
        <taxon>Paraflavisolibacter</taxon>
    </lineage>
</organism>
<dbReference type="Pfam" id="PF01738">
    <property type="entry name" value="DLH"/>
    <property type="match status" value="1"/>
</dbReference>
<evidence type="ECO:0000313" key="4">
    <source>
        <dbReference type="Proteomes" id="UP001155483"/>
    </source>
</evidence>
<dbReference type="AlphaFoldDB" id="A0A9X2XRQ5"/>
<evidence type="ECO:0000259" key="2">
    <source>
        <dbReference type="Pfam" id="PF01738"/>
    </source>
</evidence>
<accession>A0A9X2XRQ5</accession>
<dbReference type="EMBL" id="JAOTIF010000001">
    <property type="protein sequence ID" value="MCU7547534.1"/>
    <property type="molecule type" value="Genomic_DNA"/>
</dbReference>
<sequence>MEIARILRLISVTFIIYFNCLSTQAQQMAQKFIQETDYLLSLPDGYDQDTTKRWPLIIFLHGSGESGTDLQKVKVHGLPKLIEQGKKFPFIVVSPQAQLPFGWEPENLYKLLLYIKETNRVDDKRIYLTGLSMGGFGTWAFAMKHPEEFAAIAPVCGGGDTTEAWKLRYVPIWCFHGAKDDVVLPAQSEHMVAAARRYNSSVKFTLYPNANHNSWDTTYNNDSLYQWMLSHTKFTYKEVPVDATQLKQYTGRYAGAGKDTVTILIDNGGLVAKPGKELISLKAAGNNVFFVQPDLYFDVHFTKKKDIVNGFLFMGNERVFFKKL</sequence>
<dbReference type="SUPFAM" id="SSF53474">
    <property type="entry name" value="alpha/beta-Hydrolases"/>
    <property type="match status" value="1"/>
</dbReference>